<accession>A0A445MZV5</accession>
<gene>
    <name evidence="1" type="ORF">PITCH_A410009</name>
</gene>
<proteinExistence type="predicted"/>
<protein>
    <submittedName>
        <fullName evidence="1">Uncharacterized protein</fullName>
    </submittedName>
</protein>
<dbReference type="AlphaFoldDB" id="A0A445MZV5"/>
<organism evidence="1">
    <name type="scientific">uncultured Desulfobacterium sp</name>
    <dbReference type="NCBI Taxonomy" id="201089"/>
    <lineage>
        <taxon>Bacteria</taxon>
        <taxon>Pseudomonadati</taxon>
        <taxon>Thermodesulfobacteriota</taxon>
        <taxon>Desulfobacteria</taxon>
        <taxon>Desulfobacterales</taxon>
        <taxon>Desulfobacteriaceae</taxon>
        <taxon>Desulfobacterium</taxon>
        <taxon>environmental samples</taxon>
    </lineage>
</organism>
<reference evidence="1" key="1">
    <citation type="submission" date="2018-01" db="EMBL/GenBank/DDBJ databases">
        <authorList>
            <person name="Regsiter A."/>
            <person name="William W."/>
        </authorList>
    </citation>
    <scope>NUCLEOTIDE SEQUENCE</scope>
    <source>
        <strain evidence="1">TRIP AH-1</strain>
    </source>
</reference>
<name>A0A445MZV5_9BACT</name>
<sequence length="50" mass="5669">MDILFTGTAGILKAALRECEITVEQADEILQKMIENGFYSPIRCIDDTYQ</sequence>
<dbReference type="EMBL" id="OJIN01000183">
    <property type="protein sequence ID" value="SPD75028.1"/>
    <property type="molecule type" value="Genomic_DNA"/>
</dbReference>
<evidence type="ECO:0000313" key="1">
    <source>
        <dbReference type="EMBL" id="SPD75028.1"/>
    </source>
</evidence>